<dbReference type="Gramene" id="Bo9g058680.1">
    <property type="protein sequence ID" value="Bo9g058680.1"/>
    <property type="gene ID" value="Bo9g058680"/>
</dbReference>
<reference evidence="2" key="2">
    <citation type="submission" date="2015-03" db="UniProtKB">
        <authorList>
            <consortium name="EnsemblPlants"/>
        </authorList>
    </citation>
    <scope>IDENTIFICATION</scope>
</reference>
<proteinExistence type="predicted"/>
<dbReference type="InterPro" id="IPR036397">
    <property type="entry name" value="RNaseH_sf"/>
</dbReference>
<keyword evidence="3" id="KW-1185">Reference proteome</keyword>
<evidence type="ECO:0000313" key="3">
    <source>
        <dbReference type="Proteomes" id="UP000032141"/>
    </source>
</evidence>
<name>A0A0D3E644_BRAOL</name>
<evidence type="ECO:0000313" key="2">
    <source>
        <dbReference type="EnsemblPlants" id="Bo9g058680.1"/>
    </source>
</evidence>
<dbReference type="InterPro" id="IPR052929">
    <property type="entry name" value="RNase_H-like_EbsB-rel"/>
</dbReference>
<dbReference type="Proteomes" id="UP000032141">
    <property type="component" value="Chromosome C9"/>
</dbReference>
<organism evidence="2 3">
    <name type="scientific">Brassica oleracea var. oleracea</name>
    <dbReference type="NCBI Taxonomy" id="109376"/>
    <lineage>
        <taxon>Eukaryota</taxon>
        <taxon>Viridiplantae</taxon>
        <taxon>Streptophyta</taxon>
        <taxon>Embryophyta</taxon>
        <taxon>Tracheophyta</taxon>
        <taxon>Spermatophyta</taxon>
        <taxon>Magnoliopsida</taxon>
        <taxon>eudicotyledons</taxon>
        <taxon>Gunneridae</taxon>
        <taxon>Pentapetalae</taxon>
        <taxon>rosids</taxon>
        <taxon>malvids</taxon>
        <taxon>Brassicales</taxon>
        <taxon>Brassicaceae</taxon>
        <taxon>Brassiceae</taxon>
        <taxon>Brassica</taxon>
    </lineage>
</organism>
<dbReference type="InterPro" id="IPR002156">
    <property type="entry name" value="RNaseH_domain"/>
</dbReference>
<feature type="domain" description="RNase H type-1" evidence="1">
    <location>
        <begin position="15"/>
        <end position="99"/>
    </location>
</feature>
<dbReference type="PANTHER" id="PTHR47074:SF49">
    <property type="entry name" value="POLYNUCLEOTIDYL TRANSFERASE, RIBONUCLEASE H-LIKE SUPERFAMILY PROTEIN"/>
    <property type="match status" value="1"/>
</dbReference>
<dbReference type="InterPro" id="IPR012337">
    <property type="entry name" value="RNaseH-like_sf"/>
</dbReference>
<accession>A0A0D3E644</accession>
<dbReference type="GO" id="GO:0004523">
    <property type="term" value="F:RNA-DNA hybrid ribonuclease activity"/>
    <property type="evidence" value="ECO:0007669"/>
    <property type="project" value="InterPro"/>
</dbReference>
<dbReference type="Pfam" id="PF13456">
    <property type="entry name" value="RVT_3"/>
    <property type="match status" value="1"/>
</dbReference>
<dbReference type="AlphaFoldDB" id="A0A0D3E644"/>
<dbReference type="Gene3D" id="3.30.420.10">
    <property type="entry name" value="Ribonuclease H-like superfamily/Ribonuclease H"/>
    <property type="match status" value="1"/>
</dbReference>
<evidence type="ECO:0000259" key="1">
    <source>
        <dbReference type="Pfam" id="PF13456"/>
    </source>
</evidence>
<reference evidence="2 3" key="1">
    <citation type="journal article" date="2014" name="Genome Biol.">
        <title>Transcriptome and methylome profiling reveals relics of genome dominance in the mesopolyploid Brassica oleracea.</title>
        <authorList>
            <person name="Parkin I.A."/>
            <person name="Koh C."/>
            <person name="Tang H."/>
            <person name="Robinson S.J."/>
            <person name="Kagale S."/>
            <person name="Clarke W.E."/>
            <person name="Town C.D."/>
            <person name="Nixon J."/>
            <person name="Krishnakumar V."/>
            <person name="Bidwell S.L."/>
            <person name="Denoeud F."/>
            <person name="Belcram H."/>
            <person name="Links M.G."/>
            <person name="Just J."/>
            <person name="Clarke C."/>
            <person name="Bender T."/>
            <person name="Huebert T."/>
            <person name="Mason A.S."/>
            <person name="Pires J.C."/>
            <person name="Barker G."/>
            <person name="Moore J."/>
            <person name="Walley P.G."/>
            <person name="Manoli S."/>
            <person name="Batley J."/>
            <person name="Edwards D."/>
            <person name="Nelson M.N."/>
            <person name="Wang X."/>
            <person name="Paterson A.H."/>
            <person name="King G."/>
            <person name="Bancroft I."/>
            <person name="Chalhoub B."/>
            <person name="Sharpe A.G."/>
        </authorList>
    </citation>
    <scope>NUCLEOTIDE SEQUENCE</scope>
    <source>
        <strain evidence="2 3">cv. TO1000</strain>
    </source>
</reference>
<dbReference type="InterPro" id="IPR044730">
    <property type="entry name" value="RNase_H-like_dom_plant"/>
</dbReference>
<dbReference type="CDD" id="cd06222">
    <property type="entry name" value="RNase_H_like"/>
    <property type="match status" value="1"/>
</dbReference>
<dbReference type="HOGENOM" id="CLU_000680_5_3_1"/>
<dbReference type="EnsemblPlants" id="Bo9g058680.1">
    <property type="protein sequence ID" value="Bo9g058680.1"/>
    <property type="gene ID" value="Bo9g058680"/>
</dbReference>
<protein>
    <recommendedName>
        <fullName evidence="1">RNase H type-1 domain-containing protein</fullName>
    </recommendedName>
</protein>
<sequence length="115" mass="12187">MPPPPRHGSVARPYVASALKAETLALKTSIEEAVKLDIKDLACLSDSKGLIALLNGGSSVISLQGILHNIGVLSDSLDSISFSFIPRLCNEAADQLAKNTLFNFPPPMRGMNSLV</sequence>
<dbReference type="GO" id="GO:0003676">
    <property type="term" value="F:nucleic acid binding"/>
    <property type="evidence" value="ECO:0007669"/>
    <property type="project" value="InterPro"/>
</dbReference>
<dbReference type="eggNOG" id="KOG1075">
    <property type="taxonomic scope" value="Eukaryota"/>
</dbReference>
<dbReference type="PANTHER" id="PTHR47074">
    <property type="entry name" value="BNAC02G40300D PROTEIN"/>
    <property type="match status" value="1"/>
</dbReference>
<dbReference type="SUPFAM" id="SSF53098">
    <property type="entry name" value="Ribonuclease H-like"/>
    <property type="match status" value="1"/>
</dbReference>